<dbReference type="AlphaFoldDB" id="A0A367K7A1"/>
<dbReference type="GO" id="GO:0031267">
    <property type="term" value="F:small GTPase binding"/>
    <property type="evidence" value="ECO:0007669"/>
    <property type="project" value="TreeGrafter"/>
</dbReference>
<dbReference type="Gene3D" id="3.80.10.10">
    <property type="entry name" value="Ribonuclease Inhibitor"/>
    <property type="match status" value="3"/>
</dbReference>
<proteinExistence type="predicted"/>
<dbReference type="GO" id="GO:0048471">
    <property type="term" value="C:perinuclear region of cytoplasm"/>
    <property type="evidence" value="ECO:0007669"/>
    <property type="project" value="TreeGrafter"/>
</dbReference>
<name>A0A367K7A1_RHIAZ</name>
<dbReference type="EMBL" id="PJQL01000228">
    <property type="protein sequence ID" value="RCH98050.1"/>
    <property type="molecule type" value="Genomic_DNA"/>
</dbReference>
<dbReference type="GO" id="GO:0005634">
    <property type="term" value="C:nucleus"/>
    <property type="evidence" value="ECO:0007669"/>
    <property type="project" value="TreeGrafter"/>
</dbReference>
<dbReference type="SMART" id="SM00368">
    <property type="entry name" value="LRR_RI"/>
    <property type="match status" value="7"/>
</dbReference>
<dbReference type="GO" id="GO:0005096">
    <property type="term" value="F:GTPase activator activity"/>
    <property type="evidence" value="ECO:0007669"/>
    <property type="project" value="InterPro"/>
</dbReference>
<organism evidence="1 2">
    <name type="scientific">Rhizopus azygosporus</name>
    <name type="common">Rhizopus microsporus var. azygosporus</name>
    <dbReference type="NCBI Taxonomy" id="86630"/>
    <lineage>
        <taxon>Eukaryota</taxon>
        <taxon>Fungi</taxon>
        <taxon>Fungi incertae sedis</taxon>
        <taxon>Mucoromycota</taxon>
        <taxon>Mucoromycotina</taxon>
        <taxon>Mucoromycetes</taxon>
        <taxon>Mucorales</taxon>
        <taxon>Mucorineae</taxon>
        <taxon>Rhizopodaceae</taxon>
        <taxon>Rhizopus</taxon>
    </lineage>
</organism>
<dbReference type="GO" id="GO:0006913">
    <property type="term" value="P:nucleocytoplasmic transport"/>
    <property type="evidence" value="ECO:0007669"/>
    <property type="project" value="TreeGrafter"/>
</dbReference>
<accession>A0A367K7A1</accession>
<dbReference type="InterPro" id="IPR032675">
    <property type="entry name" value="LRR_dom_sf"/>
</dbReference>
<dbReference type="InterPro" id="IPR001611">
    <property type="entry name" value="Leu-rich_rpt"/>
</dbReference>
<comment type="caution">
    <text evidence="1">The sequence shown here is derived from an EMBL/GenBank/DDBJ whole genome shotgun (WGS) entry which is preliminary data.</text>
</comment>
<dbReference type="OrthoDB" id="120976at2759"/>
<dbReference type="Proteomes" id="UP000252139">
    <property type="component" value="Unassembled WGS sequence"/>
</dbReference>
<dbReference type="GO" id="GO:0005829">
    <property type="term" value="C:cytosol"/>
    <property type="evidence" value="ECO:0007669"/>
    <property type="project" value="TreeGrafter"/>
</dbReference>
<dbReference type="PANTHER" id="PTHR24113">
    <property type="entry name" value="RAN GTPASE-ACTIVATING PROTEIN 1"/>
    <property type="match status" value="1"/>
</dbReference>
<dbReference type="Pfam" id="PF13516">
    <property type="entry name" value="LRR_6"/>
    <property type="match status" value="3"/>
</dbReference>
<gene>
    <name evidence="1" type="ORF">CU097_013903</name>
</gene>
<dbReference type="PANTHER" id="PTHR24113:SF15">
    <property type="entry name" value="NACHT DOMAIN-CONTAINING PROTEIN"/>
    <property type="match status" value="1"/>
</dbReference>
<sequence>MSKSILKASKPTNNQNGSWFSKLNNDTSLFNFRNKDQENSNDIINELSPKELRRVRFPVKTDLVTEYILIKEQDTLEKVVIEPVNVQTSLQLLSLYELICKNKQEPTIDSFVSTLIMQPQATSLSRLDLTNQHITKQSISPLADIMSIDFGIKELILCNSGLEDDAVKILMHSLLENDKITYLNLSNNPKLTATGYKYISVYAKESRQLSTLDLSLNTLDKKATQYLFAAITTSSMSRLILNGCMIRTTAQLQILASGVKKSRLQHLTLHQNRMNHQGALSIGVMLRDYDNTGGLLEHLELDGNEIGTGIQYIAQALKRNQNLRTLSLRQCKLDAKGCSLIGEALKYNQHLEKLDLGNNPSICTQNLDGIASIKQALLVNRSLKDLCLSDTGLTTEAVIAIAESLAENKSLTRLDLSKNPLIDIAGMMAIAVSIRFNHNITFIDINISTNDEEMIQIHHDMLAICTRNAQQTKKATVTTENEPKNNLVSTTQATARLTLQERLEAVTKGKVDDDSNLIQEALEILEKMAKSDVDEDLLIKCKELQVVVCQRIPNVSEPSQLELLLGINDKLTTSIENHYQDIPSTPIPETNLKKLHEIEAEEGAAFLNAKRQETPNAEELSEKQ</sequence>
<dbReference type="SUPFAM" id="SSF52047">
    <property type="entry name" value="RNI-like"/>
    <property type="match status" value="1"/>
</dbReference>
<evidence type="ECO:0000313" key="1">
    <source>
        <dbReference type="EMBL" id="RCH98050.1"/>
    </source>
</evidence>
<evidence type="ECO:0000313" key="2">
    <source>
        <dbReference type="Proteomes" id="UP000252139"/>
    </source>
</evidence>
<keyword evidence="2" id="KW-1185">Reference proteome</keyword>
<reference evidence="1 2" key="1">
    <citation type="journal article" date="2018" name="G3 (Bethesda)">
        <title>Phylogenetic and Phylogenomic Definition of Rhizopus Species.</title>
        <authorList>
            <person name="Gryganskyi A.P."/>
            <person name="Golan J."/>
            <person name="Dolatabadi S."/>
            <person name="Mondo S."/>
            <person name="Robb S."/>
            <person name="Idnurm A."/>
            <person name="Muszewska A."/>
            <person name="Steczkiewicz K."/>
            <person name="Masonjones S."/>
            <person name="Liao H.L."/>
            <person name="Gajdeczka M.T."/>
            <person name="Anike F."/>
            <person name="Vuek A."/>
            <person name="Anishchenko I.M."/>
            <person name="Voigt K."/>
            <person name="de Hoog G.S."/>
            <person name="Smith M.E."/>
            <person name="Heitman J."/>
            <person name="Vilgalys R."/>
            <person name="Stajich J.E."/>
        </authorList>
    </citation>
    <scope>NUCLEOTIDE SEQUENCE [LARGE SCALE GENOMIC DNA]</scope>
    <source>
        <strain evidence="1 2">CBS 357.93</strain>
    </source>
</reference>
<dbReference type="InterPro" id="IPR027038">
    <property type="entry name" value="RanGap"/>
</dbReference>
<protein>
    <submittedName>
        <fullName evidence="1">Uncharacterized protein</fullName>
    </submittedName>
</protein>